<evidence type="ECO:0000256" key="4">
    <source>
        <dbReference type="ARBA" id="ARBA00022857"/>
    </source>
</evidence>
<dbReference type="OrthoDB" id="9772736at2"/>
<organism evidence="8 9">
    <name type="scientific">Cohnella lupini</name>
    <dbReference type="NCBI Taxonomy" id="1294267"/>
    <lineage>
        <taxon>Bacteria</taxon>
        <taxon>Bacillati</taxon>
        <taxon>Bacillota</taxon>
        <taxon>Bacilli</taxon>
        <taxon>Bacillales</taxon>
        <taxon>Paenibacillaceae</taxon>
        <taxon>Cohnella</taxon>
    </lineage>
</organism>
<comment type="cofactor">
    <cofactor evidence="1">
        <name>FMN</name>
        <dbReference type="ChEBI" id="CHEBI:58210"/>
    </cofactor>
</comment>
<sequence>MANIDSAFSLKGLHLKNRIVMPPMCQYSVDAEDGTPNEWHYVHYVSRAIGGAGLIIVEMTDVEPDGRITNRDLGLWSDEQVAAYQRIVSEVHKYGTKIGIQIAHAGRKATDAEQPVSSSSSPPSEKGLKPSRALTTEEVKAMVIKYKDAARRAVAAGFDTIELHGAHGYLIHQFQSPGINNRTDEYGKDLSLFGVQIVQAVREVMPPDMPLIMRISAVEYMDGGYGMEHSIAIAKKYKAAGVDMFHVSSGGEGPAGKVKPGNHPGYQVPLARAYRQALEVPVIAVGKLEDPFLAEATLANDDADLVAVGRGMLNDPYWALHAIQSVVRKVDPPVQYARGIFVQ</sequence>
<reference evidence="8 9" key="1">
    <citation type="submission" date="2018-07" db="EMBL/GenBank/DDBJ databases">
        <title>Genomic Encyclopedia of Type Strains, Phase III (KMG-III): the genomes of soil and plant-associated and newly described type strains.</title>
        <authorList>
            <person name="Whitman W."/>
        </authorList>
    </citation>
    <scope>NUCLEOTIDE SEQUENCE [LARGE SCALE GENOMIC DNA]</scope>
    <source>
        <strain evidence="8 9">CECT 8236</strain>
    </source>
</reference>
<evidence type="ECO:0000256" key="1">
    <source>
        <dbReference type="ARBA" id="ARBA00001917"/>
    </source>
</evidence>
<comment type="caution">
    <text evidence="8">The sequence shown here is derived from an EMBL/GenBank/DDBJ whole genome shotgun (WGS) entry which is preliminary data.</text>
</comment>
<feature type="region of interest" description="Disordered" evidence="6">
    <location>
        <begin position="106"/>
        <end position="132"/>
    </location>
</feature>
<evidence type="ECO:0000313" key="8">
    <source>
        <dbReference type="EMBL" id="RED59323.1"/>
    </source>
</evidence>
<feature type="domain" description="NADH:flavin oxidoreductase/NADH oxidase N-terminal" evidence="7">
    <location>
        <begin position="9"/>
        <end position="321"/>
    </location>
</feature>
<protein>
    <submittedName>
        <fullName evidence="8">2,4-dienoyl-CoA reductase-like NADH-dependent reductase (Old Yellow Enzyme family)</fullName>
    </submittedName>
</protein>
<keyword evidence="5" id="KW-0560">Oxidoreductase</keyword>
<dbReference type="EMBL" id="QRDY01000007">
    <property type="protein sequence ID" value="RED59323.1"/>
    <property type="molecule type" value="Genomic_DNA"/>
</dbReference>
<dbReference type="PANTHER" id="PTHR43303:SF4">
    <property type="entry name" value="NADPH DEHYDROGENASE C23G7.10C-RELATED"/>
    <property type="match status" value="1"/>
</dbReference>
<dbReference type="Pfam" id="PF00724">
    <property type="entry name" value="Oxidored_FMN"/>
    <property type="match status" value="1"/>
</dbReference>
<evidence type="ECO:0000256" key="3">
    <source>
        <dbReference type="ARBA" id="ARBA00022643"/>
    </source>
</evidence>
<dbReference type="InterPro" id="IPR001155">
    <property type="entry name" value="OxRdtase_FMN_N"/>
</dbReference>
<dbReference type="CDD" id="cd02932">
    <property type="entry name" value="OYE_YqiM_FMN"/>
    <property type="match status" value="1"/>
</dbReference>
<dbReference type="InterPro" id="IPR044152">
    <property type="entry name" value="YqjM-like"/>
</dbReference>
<keyword evidence="4" id="KW-0521">NADP</keyword>
<evidence type="ECO:0000256" key="6">
    <source>
        <dbReference type="SAM" id="MobiDB-lite"/>
    </source>
</evidence>
<dbReference type="InterPro" id="IPR013785">
    <property type="entry name" value="Aldolase_TIM"/>
</dbReference>
<keyword evidence="3" id="KW-0288">FMN</keyword>
<dbReference type="Proteomes" id="UP000256869">
    <property type="component" value="Unassembled WGS sequence"/>
</dbReference>
<proteinExistence type="predicted"/>
<gene>
    <name evidence="8" type="ORF">DFP95_107162</name>
</gene>
<evidence type="ECO:0000313" key="9">
    <source>
        <dbReference type="Proteomes" id="UP000256869"/>
    </source>
</evidence>
<name>A0A3D9IBZ9_9BACL</name>
<dbReference type="GO" id="GO:0050661">
    <property type="term" value="F:NADP binding"/>
    <property type="evidence" value="ECO:0007669"/>
    <property type="project" value="InterPro"/>
</dbReference>
<keyword evidence="2" id="KW-0285">Flavoprotein</keyword>
<dbReference type="SUPFAM" id="SSF51395">
    <property type="entry name" value="FMN-linked oxidoreductases"/>
    <property type="match status" value="1"/>
</dbReference>
<keyword evidence="9" id="KW-1185">Reference proteome</keyword>
<evidence type="ECO:0000256" key="2">
    <source>
        <dbReference type="ARBA" id="ARBA00022630"/>
    </source>
</evidence>
<dbReference type="PANTHER" id="PTHR43303">
    <property type="entry name" value="NADPH DEHYDROGENASE C23G7.10C-RELATED"/>
    <property type="match status" value="1"/>
</dbReference>
<evidence type="ECO:0000259" key="7">
    <source>
        <dbReference type="Pfam" id="PF00724"/>
    </source>
</evidence>
<dbReference type="RefSeq" id="WP_115993370.1">
    <property type="nucleotide sequence ID" value="NZ_QRDY01000007.1"/>
</dbReference>
<accession>A0A3D9IBZ9</accession>
<evidence type="ECO:0000256" key="5">
    <source>
        <dbReference type="ARBA" id="ARBA00023002"/>
    </source>
</evidence>
<dbReference type="Gene3D" id="3.20.20.70">
    <property type="entry name" value="Aldolase class I"/>
    <property type="match status" value="1"/>
</dbReference>
<dbReference type="GO" id="GO:0010181">
    <property type="term" value="F:FMN binding"/>
    <property type="evidence" value="ECO:0007669"/>
    <property type="project" value="InterPro"/>
</dbReference>
<dbReference type="GO" id="GO:0003959">
    <property type="term" value="F:NADPH dehydrogenase activity"/>
    <property type="evidence" value="ECO:0007669"/>
    <property type="project" value="InterPro"/>
</dbReference>
<dbReference type="AlphaFoldDB" id="A0A3D9IBZ9"/>